<accession>A0A226ERR8</accession>
<feature type="transmembrane region" description="Helical" evidence="1">
    <location>
        <begin position="46"/>
        <end position="68"/>
    </location>
</feature>
<evidence type="ECO:0000256" key="1">
    <source>
        <dbReference type="SAM" id="Phobius"/>
    </source>
</evidence>
<name>A0A226ERR8_FOLCA</name>
<feature type="transmembrane region" description="Helical" evidence="1">
    <location>
        <begin position="16"/>
        <end position="34"/>
    </location>
</feature>
<keyword evidence="3" id="KW-1185">Reference proteome</keyword>
<feature type="transmembrane region" description="Helical" evidence="1">
    <location>
        <begin position="136"/>
        <end position="159"/>
    </location>
</feature>
<keyword evidence="1" id="KW-1133">Transmembrane helix</keyword>
<dbReference type="Proteomes" id="UP000198287">
    <property type="component" value="Unassembled WGS sequence"/>
</dbReference>
<keyword evidence="1" id="KW-0812">Transmembrane</keyword>
<reference evidence="2 3" key="1">
    <citation type="submission" date="2015-12" db="EMBL/GenBank/DDBJ databases">
        <title>The genome of Folsomia candida.</title>
        <authorList>
            <person name="Faddeeva A."/>
            <person name="Derks M.F."/>
            <person name="Anvar Y."/>
            <person name="Smit S."/>
            <person name="Van Straalen N."/>
            <person name="Roelofs D."/>
        </authorList>
    </citation>
    <scope>NUCLEOTIDE SEQUENCE [LARGE SCALE GENOMIC DNA]</scope>
    <source>
        <strain evidence="2 3">VU population</strain>
        <tissue evidence="2">Whole body</tissue>
    </source>
</reference>
<organism evidence="2 3">
    <name type="scientific">Folsomia candida</name>
    <name type="common">Springtail</name>
    <dbReference type="NCBI Taxonomy" id="158441"/>
    <lineage>
        <taxon>Eukaryota</taxon>
        <taxon>Metazoa</taxon>
        <taxon>Ecdysozoa</taxon>
        <taxon>Arthropoda</taxon>
        <taxon>Hexapoda</taxon>
        <taxon>Collembola</taxon>
        <taxon>Entomobryomorpha</taxon>
        <taxon>Isotomoidea</taxon>
        <taxon>Isotomidae</taxon>
        <taxon>Proisotominae</taxon>
        <taxon>Folsomia</taxon>
    </lineage>
</organism>
<gene>
    <name evidence="2" type="ORF">Fcan01_06248</name>
</gene>
<protein>
    <submittedName>
        <fullName evidence="2">Metallophosphoesterase 1</fullName>
    </submittedName>
</protein>
<feature type="transmembrane region" description="Helical" evidence="1">
    <location>
        <begin position="171"/>
        <end position="190"/>
    </location>
</feature>
<dbReference type="AlphaFoldDB" id="A0A226ERR8"/>
<feature type="transmembrane region" description="Helical" evidence="1">
    <location>
        <begin position="88"/>
        <end position="105"/>
    </location>
</feature>
<keyword evidence="1" id="KW-0472">Membrane</keyword>
<evidence type="ECO:0000313" key="2">
    <source>
        <dbReference type="EMBL" id="OXA59286.1"/>
    </source>
</evidence>
<evidence type="ECO:0000313" key="3">
    <source>
        <dbReference type="Proteomes" id="UP000198287"/>
    </source>
</evidence>
<sequence>MTGQVQGDLLFFNGCFYAIVGVAALCAFLVYIIIIVDCSYPESGQLILKALILVVIVTFFGTIVPILVMQPDGLRYLIFLNYYVHRGWSPYFILGCYFGAVAFGHDMGKFIHDFLNIIHLKGYQSKQHSYHVPRTLRYFVLGFLGVGMICSMFGRQYPYEGFTDWSGSGKYIGALISSCPLLVVITIGIYQRAKLGKPSLKPHRDWYKNKHHKNVCFADFAHFKGIPALRDPDRRLGDGDKNGDDVESVP</sequence>
<comment type="caution">
    <text evidence="2">The sequence shown here is derived from an EMBL/GenBank/DDBJ whole genome shotgun (WGS) entry which is preliminary data.</text>
</comment>
<proteinExistence type="predicted"/>
<dbReference type="EMBL" id="LNIX01000002">
    <property type="protein sequence ID" value="OXA59286.1"/>
    <property type="molecule type" value="Genomic_DNA"/>
</dbReference>